<evidence type="ECO:0000259" key="4">
    <source>
        <dbReference type="PROSITE" id="PS51910"/>
    </source>
</evidence>
<keyword evidence="6" id="KW-1185">Reference proteome</keyword>
<proteinExistence type="predicted"/>
<comment type="catalytic activity">
    <reaction evidence="1">
        <text>Random endo-hydrolysis of N-acetyl-beta-D-glucosaminide (1-&gt;4)-beta-linkages in chitin and chitodextrins.</text>
        <dbReference type="EC" id="3.2.1.14"/>
    </reaction>
</comment>
<evidence type="ECO:0000256" key="3">
    <source>
        <dbReference type="ARBA" id="ARBA00023024"/>
    </source>
</evidence>
<dbReference type="InterPro" id="IPR029070">
    <property type="entry name" value="Chitinase_insertion_sf"/>
</dbReference>
<dbReference type="RefSeq" id="WP_267260361.1">
    <property type="nucleotide sequence ID" value="NZ_CP084204.1"/>
</dbReference>
<keyword evidence="3" id="KW-0119">Carbohydrate metabolism</keyword>
<dbReference type="SMART" id="SM00636">
    <property type="entry name" value="Glyco_18"/>
    <property type="match status" value="1"/>
</dbReference>
<protein>
    <recommendedName>
        <fullName evidence="2">chitinase</fullName>
        <ecNumber evidence="2">3.2.1.14</ecNumber>
    </recommendedName>
</protein>
<sequence>MSELINASDPVNGAAERTYAQTGFDPGMTDSQLSCTPTRAAKTVFNSYQSDALTVAGYIRDFAQYDGRCDGNFDVQSAGRGADLTRFPAGAFDELVVGPVGIIGDQGSKQDVINRAAIDFKIASSEADLPNQRGKVTFTDPWGDVQSYRNVGFNGWASSDAAELFDPAKAQGALGAAVRLHRDTPGLRIGLHIGGFEMSQAFHHIAKDPQARARFTQSLARIFQVFPMFTTLHLDWQWPSSQGAPSNTYGSEDGENYAALIRETKAGLAKVTPNLVVAVTAPASVARLKAINVPLLVTAGADRINLLTLDHFGSPAPSGLAHQANLRRAPGNANQLCADDAVTYLITDAKVEARRIHLGYTALTRNARGAQVSEFSPLKGTSEPSSGEAVTVGSFESGVSEYADVLRSYLDLEKQQGRNGFNLYTDTTAGADFLYSPNSRVFLSLDTPRSVKAKAEYARQRGLGGLFAFAGDADPGVLTNAAHEGLGHTATKTVVDMKPFYFTGQN</sequence>
<dbReference type="PROSITE" id="PS51910">
    <property type="entry name" value="GH18_2"/>
    <property type="match status" value="1"/>
</dbReference>
<dbReference type="InterPro" id="IPR050314">
    <property type="entry name" value="Glycosyl_Hydrlase_18"/>
</dbReference>
<keyword evidence="3" id="KW-0624">Polysaccharide degradation</keyword>
<dbReference type="SUPFAM" id="SSF54556">
    <property type="entry name" value="Chitinase insertion domain"/>
    <property type="match status" value="1"/>
</dbReference>
<dbReference type="PANTHER" id="PTHR11177">
    <property type="entry name" value="CHITINASE"/>
    <property type="match status" value="1"/>
</dbReference>
<dbReference type="InterPro" id="IPR011583">
    <property type="entry name" value="Chitinase_II/V-like_cat"/>
</dbReference>
<dbReference type="GeneID" id="95605589"/>
<evidence type="ECO:0000313" key="5">
    <source>
        <dbReference type="EMBL" id="UZX26302.1"/>
    </source>
</evidence>
<evidence type="ECO:0000313" key="6">
    <source>
        <dbReference type="Proteomes" id="UP001164506"/>
    </source>
</evidence>
<dbReference type="SUPFAM" id="SSF51445">
    <property type="entry name" value="(Trans)glycosidases"/>
    <property type="match status" value="1"/>
</dbReference>
<evidence type="ECO:0000256" key="1">
    <source>
        <dbReference type="ARBA" id="ARBA00000822"/>
    </source>
</evidence>
<gene>
    <name evidence="5" type="ORF">LDH80_39180</name>
</gene>
<dbReference type="EC" id="3.2.1.14" evidence="2"/>
<accession>A0ABY6R9L8</accession>
<dbReference type="InterPro" id="IPR001223">
    <property type="entry name" value="Glyco_hydro18_cat"/>
</dbReference>
<evidence type="ECO:0000256" key="2">
    <source>
        <dbReference type="ARBA" id="ARBA00012729"/>
    </source>
</evidence>
<feature type="domain" description="GH18" evidence="4">
    <location>
        <begin position="120"/>
        <end position="489"/>
    </location>
</feature>
<reference evidence="5" key="1">
    <citation type="submission" date="2021-09" db="EMBL/GenBank/DDBJ databases">
        <title>Complete genome sequence and metabolic characterization of Streptomyces tanashiensis DSM 731 the producer of antibacterial Kalafungin and diverse secondary metabolites.</title>
        <authorList>
            <person name="Abbasi M.N."/>
            <person name="Anwar M.N."/>
            <person name="Alam K."/>
            <person name="Shoaib M."/>
            <person name="Lin Z."/>
            <person name="Hayat M."/>
            <person name="Ali M.I."/>
            <person name="Malik H.M.T."/>
            <person name="Ahmed I."/>
            <person name="Li A."/>
            <person name="Hailong Wang H."/>
            <person name="Zhang Y."/>
        </authorList>
    </citation>
    <scope>NUCLEOTIDE SEQUENCE</scope>
    <source>
        <strain evidence="5">Kala</strain>
    </source>
</reference>
<dbReference type="EMBL" id="CP084204">
    <property type="protein sequence ID" value="UZX26302.1"/>
    <property type="molecule type" value="Genomic_DNA"/>
</dbReference>
<dbReference type="Proteomes" id="UP001164506">
    <property type="component" value="Chromosome"/>
</dbReference>
<dbReference type="InterPro" id="IPR017853">
    <property type="entry name" value="GH"/>
</dbReference>
<organism evidence="5 6">
    <name type="scientific">Streptomyces tanashiensis</name>
    <dbReference type="NCBI Taxonomy" id="67367"/>
    <lineage>
        <taxon>Bacteria</taxon>
        <taxon>Bacillati</taxon>
        <taxon>Actinomycetota</taxon>
        <taxon>Actinomycetes</taxon>
        <taxon>Kitasatosporales</taxon>
        <taxon>Streptomycetaceae</taxon>
        <taxon>Streptomyces</taxon>
    </lineage>
</organism>
<dbReference type="PANTHER" id="PTHR11177:SF317">
    <property type="entry name" value="CHITINASE 12-RELATED"/>
    <property type="match status" value="1"/>
</dbReference>
<dbReference type="Gene3D" id="3.20.20.80">
    <property type="entry name" value="Glycosidases"/>
    <property type="match status" value="1"/>
</dbReference>
<dbReference type="Gene3D" id="3.10.50.10">
    <property type="match status" value="2"/>
</dbReference>
<keyword evidence="3" id="KW-0146">Chitin degradation</keyword>
<dbReference type="Pfam" id="PF00704">
    <property type="entry name" value="Glyco_hydro_18"/>
    <property type="match status" value="1"/>
</dbReference>
<name>A0ABY6R9L8_9ACTN</name>